<evidence type="ECO:0000313" key="3">
    <source>
        <dbReference type="Proteomes" id="UP000215244"/>
    </source>
</evidence>
<accession>A0A223V3D8</accession>
<gene>
    <name evidence="2" type="ORF">CJ263_06740</name>
</gene>
<dbReference type="OrthoDB" id="1524679at2"/>
<protein>
    <submittedName>
        <fullName evidence="2">DNA-binding protein</fullName>
    </submittedName>
</protein>
<dbReference type="PANTHER" id="PTHR34585:SF22">
    <property type="entry name" value="HELIX-TURN-HELIX DOMAIN-CONTAINING PROTEIN"/>
    <property type="match status" value="1"/>
</dbReference>
<dbReference type="GO" id="GO:0003677">
    <property type="term" value="F:DNA binding"/>
    <property type="evidence" value="ECO:0007669"/>
    <property type="project" value="UniProtKB-KW"/>
</dbReference>
<evidence type="ECO:0000259" key="1">
    <source>
        <dbReference type="Pfam" id="PF12728"/>
    </source>
</evidence>
<name>A0A223V3D8_9FLAO</name>
<evidence type="ECO:0000313" key="2">
    <source>
        <dbReference type="EMBL" id="ASV29943.1"/>
    </source>
</evidence>
<organism evidence="2 3">
    <name type="scientific">Maribacter cobaltidurans</name>
    <dbReference type="NCBI Taxonomy" id="1178778"/>
    <lineage>
        <taxon>Bacteria</taxon>
        <taxon>Pseudomonadati</taxon>
        <taxon>Bacteroidota</taxon>
        <taxon>Flavobacteriia</taxon>
        <taxon>Flavobacteriales</taxon>
        <taxon>Flavobacteriaceae</taxon>
        <taxon>Maribacter</taxon>
    </lineage>
</organism>
<dbReference type="Proteomes" id="UP000215244">
    <property type="component" value="Chromosome"/>
</dbReference>
<dbReference type="PANTHER" id="PTHR34585">
    <property type="match status" value="1"/>
</dbReference>
<dbReference type="RefSeq" id="WP_067030315.1">
    <property type="nucleotide sequence ID" value="NZ_BMJL01000006.1"/>
</dbReference>
<dbReference type="Pfam" id="PF12728">
    <property type="entry name" value="HTH_17"/>
    <property type="match status" value="1"/>
</dbReference>
<reference evidence="2 3" key="1">
    <citation type="submission" date="2017-08" db="EMBL/GenBank/DDBJ databases">
        <title>The complete genome sequence of Maribacter sp. B1, isolated from deep-sea sediment.</title>
        <authorList>
            <person name="Wu Y.-H."/>
            <person name="Cheng H."/>
            <person name="Xu X.-W."/>
        </authorList>
    </citation>
    <scope>NUCLEOTIDE SEQUENCE [LARGE SCALE GENOMIC DNA]</scope>
    <source>
        <strain evidence="2 3">B1</strain>
    </source>
</reference>
<feature type="domain" description="Helix-turn-helix" evidence="1">
    <location>
        <begin position="37"/>
        <end position="84"/>
    </location>
</feature>
<keyword evidence="2" id="KW-0238">DNA-binding</keyword>
<dbReference type="EMBL" id="CP022957">
    <property type="protein sequence ID" value="ASV29943.1"/>
    <property type="molecule type" value="Genomic_DNA"/>
</dbReference>
<sequence>MEVVVLHKEAFYALFKKVVEHLEADRKDTEDKWIDGAEVMSILRIKSTTTLQKLRDEGKIRYSQPQKKIILYDRESVMEYIEKHARETF</sequence>
<keyword evidence="3" id="KW-1185">Reference proteome</keyword>
<dbReference type="KEGG" id="marb:CJ263_06740"/>
<dbReference type="AlphaFoldDB" id="A0A223V3D8"/>
<proteinExistence type="predicted"/>
<dbReference type="InterPro" id="IPR041657">
    <property type="entry name" value="HTH_17"/>
</dbReference>